<keyword evidence="1" id="KW-1133">Transmembrane helix</keyword>
<feature type="transmembrane region" description="Helical" evidence="1">
    <location>
        <begin position="106"/>
        <end position="124"/>
    </location>
</feature>
<reference evidence="2 3" key="1">
    <citation type="submission" date="2024-09" db="EMBL/GenBank/DDBJ databases">
        <authorList>
            <person name="Sun Q."/>
            <person name="Mori K."/>
        </authorList>
    </citation>
    <scope>NUCLEOTIDE SEQUENCE [LARGE SCALE GENOMIC DNA]</scope>
    <source>
        <strain evidence="2 3">CICC 11035S</strain>
    </source>
</reference>
<evidence type="ECO:0000313" key="3">
    <source>
        <dbReference type="Proteomes" id="UP001589858"/>
    </source>
</evidence>
<feature type="transmembrane region" description="Helical" evidence="1">
    <location>
        <begin position="82"/>
        <end position="99"/>
    </location>
</feature>
<keyword evidence="3" id="KW-1185">Reference proteome</keyword>
<evidence type="ECO:0000256" key="1">
    <source>
        <dbReference type="SAM" id="Phobius"/>
    </source>
</evidence>
<feature type="transmembrane region" description="Helical" evidence="1">
    <location>
        <begin position="343"/>
        <end position="361"/>
    </location>
</feature>
<keyword evidence="1" id="KW-0472">Membrane</keyword>
<feature type="transmembrane region" description="Helical" evidence="1">
    <location>
        <begin position="250"/>
        <end position="273"/>
    </location>
</feature>
<gene>
    <name evidence="2" type="ORF">ACFFF8_13680</name>
</gene>
<comment type="caution">
    <text evidence="2">The sequence shown here is derived from an EMBL/GenBank/DDBJ whole genome shotgun (WGS) entry which is preliminary data.</text>
</comment>
<dbReference type="Proteomes" id="UP001589858">
    <property type="component" value="Unassembled WGS sequence"/>
</dbReference>
<feature type="transmembrane region" description="Helical" evidence="1">
    <location>
        <begin position="285"/>
        <end position="305"/>
    </location>
</feature>
<feature type="transmembrane region" description="Helical" evidence="1">
    <location>
        <begin position="200"/>
        <end position="222"/>
    </location>
</feature>
<feature type="transmembrane region" description="Helical" evidence="1">
    <location>
        <begin position="130"/>
        <end position="151"/>
    </location>
</feature>
<organism evidence="2 3">
    <name type="scientific">Novosphingobium clariflavum</name>
    <dbReference type="NCBI Taxonomy" id="2029884"/>
    <lineage>
        <taxon>Bacteria</taxon>
        <taxon>Pseudomonadati</taxon>
        <taxon>Pseudomonadota</taxon>
        <taxon>Alphaproteobacteria</taxon>
        <taxon>Sphingomonadales</taxon>
        <taxon>Sphingomonadaceae</taxon>
        <taxon>Novosphingobium</taxon>
    </lineage>
</organism>
<dbReference type="RefSeq" id="WP_267219089.1">
    <property type="nucleotide sequence ID" value="NZ_JAPCWC010000003.1"/>
</dbReference>
<feature type="transmembrane region" description="Helical" evidence="1">
    <location>
        <begin position="163"/>
        <end position="194"/>
    </location>
</feature>
<evidence type="ECO:0008006" key="4">
    <source>
        <dbReference type="Google" id="ProtNLM"/>
    </source>
</evidence>
<protein>
    <recommendedName>
        <fullName evidence="4">Glycosyltransferase RgtA/B/C/D-like domain-containing protein</fullName>
    </recommendedName>
</protein>
<keyword evidence="1" id="KW-0812">Transmembrane</keyword>
<name>A0ABV6SC45_9SPHN</name>
<evidence type="ECO:0000313" key="2">
    <source>
        <dbReference type="EMBL" id="MFC0685648.1"/>
    </source>
</evidence>
<proteinExistence type="predicted"/>
<dbReference type="EMBL" id="JBHLTM010000055">
    <property type="protein sequence ID" value="MFC0685648.1"/>
    <property type="molecule type" value="Genomic_DNA"/>
</dbReference>
<accession>A0ABV6SC45</accession>
<sequence length="499" mass="53426">MSRKLHFGTILLAAAALALAIAWACLHRGPWYDEFYTQYVTRPGPGWTEALRTSWLADNHPPLFYILARATDWLGRIETHRLLNLAIGAFCLLAGAATVRDVPRLLPAGAALLLLLAGNEWSVLSGSELRSYFLSLCAGALLGLSLAALALTRSGGSIPRRMAYGAAVLIGFNTHIVTTLIAGSLILPFLLVAVLQRDWAYLRALLIAPLASGVLFVIVSLVQLPHWQANTQSFWIEGGLGTARWSIEYALLRCLEANPLVLAGALAGVAIMGRDLMRDRSGCEGIAILAQLAAGIVLGLALLTAIHLVHPLLIEKYLTAMVGAVSLGMALACGRLLRALGPAAGAMFLGAALLLSLWGLCDHVARTTARNSWYGTGRYVADIRAACPDTLVHVDRFWNADVMAMSPADNLAVAPAAYRTVAAHFGFALEPETSRRMAKDCPTLFWAEHDTRHRFTDAAILAHLRASGFAVKAITVRRIGDGWVAMATAGPKPGLLTPP</sequence>